<dbReference type="SMART" id="SM00380">
    <property type="entry name" value="AP2"/>
    <property type="match status" value="1"/>
</dbReference>
<keyword evidence="5" id="KW-0010">Activator</keyword>
<evidence type="ECO:0000259" key="9">
    <source>
        <dbReference type="PROSITE" id="PS51032"/>
    </source>
</evidence>
<dbReference type="PANTHER" id="PTHR31241:SF62">
    <property type="entry name" value="DEHYDRATION-RESPONSIVE ELEMENT-BINDING PROTEIN 2D"/>
    <property type="match status" value="1"/>
</dbReference>
<dbReference type="PRINTS" id="PR00367">
    <property type="entry name" value="ETHRSPELEMNT"/>
</dbReference>
<evidence type="ECO:0000256" key="8">
    <source>
        <dbReference type="ARBA" id="ARBA00024343"/>
    </source>
</evidence>
<keyword evidence="4" id="KW-0238">DNA-binding</keyword>
<reference evidence="10 11" key="1">
    <citation type="journal article" date="2022" name="Nat. Plants">
        <title>Genomes of leafy and leafless Platanthera orchids illuminate the evolution of mycoheterotrophy.</title>
        <authorList>
            <person name="Li M.H."/>
            <person name="Liu K.W."/>
            <person name="Li Z."/>
            <person name="Lu H.C."/>
            <person name="Ye Q.L."/>
            <person name="Zhang D."/>
            <person name="Wang J.Y."/>
            <person name="Li Y.F."/>
            <person name="Zhong Z.M."/>
            <person name="Liu X."/>
            <person name="Yu X."/>
            <person name="Liu D.K."/>
            <person name="Tu X.D."/>
            <person name="Liu B."/>
            <person name="Hao Y."/>
            <person name="Liao X.Y."/>
            <person name="Jiang Y.T."/>
            <person name="Sun W.H."/>
            <person name="Chen J."/>
            <person name="Chen Y.Q."/>
            <person name="Ai Y."/>
            <person name="Zhai J.W."/>
            <person name="Wu S.S."/>
            <person name="Zhou Z."/>
            <person name="Hsiao Y.Y."/>
            <person name="Wu W.L."/>
            <person name="Chen Y.Y."/>
            <person name="Lin Y.F."/>
            <person name="Hsu J.L."/>
            <person name="Li C.Y."/>
            <person name="Wang Z.W."/>
            <person name="Zhao X."/>
            <person name="Zhong W.Y."/>
            <person name="Ma X.K."/>
            <person name="Ma L."/>
            <person name="Huang J."/>
            <person name="Chen G.Z."/>
            <person name="Huang M.Z."/>
            <person name="Huang L."/>
            <person name="Peng D.H."/>
            <person name="Luo Y.B."/>
            <person name="Zou S.Q."/>
            <person name="Chen S.P."/>
            <person name="Lan S."/>
            <person name="Tsai W.C."/>
            <person name="Van de Peer Y."/>
            <person name="Liu Z.J."/>
        </authorList>
    </citation>
    <scope>NUCLEOTIDE SEQUENCE [LARGE SCALE GENOMIC DNA]</scope>
    <source>
        <strain evidence="10">Lor288</strain>
    </source>
</reference>
<dbReference type="SUPFAM" id="SSF54171">
    <property type="entry name" value="DNA-binding domain"/>
    <property type="match status" value="1"/>
</dbReference>
<keyword evidence="7" id="KW-0539">Nucleus</keyword>
<dbReference type="Proteomes" id="UP001412067">
    <property type="component" value="Unassembled WGS sequence"/>
</dbReference>
<keyword evidence="6" id="KW-0804">Transcription</keyword>
<sequence length="429" mass="47485">MTSTAVDPSGTPIPTSSVLIAASKHIAVRCRAENMAFIKCKRKDQNPEKCLDKGREVTHCVLSLLKSLHQTCPKEMDAYAGCLYYHTNEFEFCRKEQEAFEKVCPMSDVPKKKALGFIWFGVSLLRLEQTPPEGGKRRARRSREGPGSLEEILREWSEKSMRKVPAKGSRKGCMRGKGGPENAACKFRGVRQRVWGKWVAEIRAPNRGSRIWLGSFLTALEAAYAYDKAARAMFGQGARLNFPGDGGTPSGEPMSGVSESYCSTATTFCSNGSEELNESWKIDELQEKRAVFDSISIERTSDVAVKKERAGDEAEPPMEDLPEEIFNVDEMLRMMDADTMTSGGVDDGGRQWRMTSPSALSFQLQNPDAKMLGTLVHMEKGSSDTDFGFNIGGRQVKQEVDYWAAVDQASFEVGFNSGDFASGFVSHSH</sequence>
<evidence type="ECO:0000256" key="5">
    <source>
        <dbReference type="ARBA" id="ARBA00023159"/>
    </source>
</evidence>
<dbReference type="Gene3D" id="3.30.730.10">
    <property type="entry name" value="AP2/ERF domain"/>
    <property type="match status" value="1"/>
</dbReference>
<name>A0ABR2MB87_9ASPA</name>
<evidence type="ECO:0000256" key="6">
    <source>
        <dbReference type="ARBA" id="ARBA00023163"/>
    </source>
</evidence>
<comment type="caution">
    <text evidence="10">The sequence shown here is derived from an EMBL/GenBank/DDBJ whole genome shotgun (WGS) entry which is preliminary data.</text>
</comment>
<dbReference type="EMBL" id="JBBWWR010000010">
    <property type="protein sequence ID" value="KAK8960203.1"/>
    <property type="molecule type" value="Genomic_DNA"/>
</dbReference>
<evidence type="ECO:0000313" key="11">
    <source>
        <dbReference type="Proteomes" id="UP001412067"/>
    </source>
</evidence>
<dbReference type="PANTHER" id="PTHR31241">
    <property type="entry name" value="DEHYDRATION-RESPONSIVE ELEMENT-BINDING PROTEIN 2C"/>
    <property type="match status" value="1"/>
</dbReference>
<evidence type="ECO:0000256" key="1">
    <source>
        <dbReference type="ARBA" id="ARBA00004123"/>
    </source>
</evidence>
<evidence type="ECO:0000313" key="10">
    <source>
        <dbReference type="EMBL" id="KAK8960203.1"/>
    </source>
</evidence>
<dbReference type="InterPro" id="IPR036955">
    <property type="entry name" value="AP2/ERF_dom_sf"/>
</dbReference>
<accession>A0ABR2MB87</accession>
<dbReference type="PROSITE" id="PS51032">
    <property type="entry name" value="AP2_ERF"/>
    <property type="match status" value="1"/>
</dbReference>
<protein>
    <submittedName>
        <fullName evidence="10">NADH dehydrogenase [ubiquinone] 1 alpha subcomplex subunit 8-A</fullName>
    </submittedName>
</protein>
<evidence type="ECO:0000256" key="2">
    <source>
        <dbReference type="ARBA" id="ARBA00023015"/>
    </source>
</evidence>
<comment type="similarity">
    <text evidence="8">Belongs to the AP2/ERF transcription factor family. ERF subfamily.</text>
</comment>
<dbReference type="CDD" id="cd00018">
    <property type="entry name" value="AP2"/>
    <property type="match status" value="1"/>
</dbReference>
<dbReference type="PROSITE" id="PS51808">
    <property type="entry name" value="CHCH"/>
    <property type="match status" value="2"/>
</dbReference>
<evidence type="ECO:0000256" key="4">
    <source>
        <dbReference type="ARBA" id="ARBA00023125"/>
    </source>
</evidence>
<dbReference type="InterPro" id="IPR016177">
    <property type="entry name" value="DNA-bd_dom_sf"/>
</dbReference>
<organism evidence="10 11">
    <name type="scientific">Platanthera guangdongensis</name>
    <dbReference type="NCBI Taxonomy" id="2320717"/>
    <lineage>
        <taxon>Eukaryota</taxon>
        <taxon>Viridiplantae</taxon>
        <taxon>Streptophyta</taxon>
        <taxon>Embryophyta</taxon>
        <taxon>Tracheophyta</taxon>
        <taxon>Spermatophyta</taxon>
        <taxon>Magnoliopsida</taxon>
        <taxon>Liliopsida</taxon>
        <taxon>Asparagales</taxon>
        <taxon>Orchidaceae</taxon>
        <taxon>Orchidoideae</taxon>
        <taxon>Orchideae</taxon>
        <taxon>Orchidinae</taxon>
        <taxon>Platanthera</taxon>
    </lineage>
</organism>
<comment type="subcellular location">
    <subcellularLocation>
        <location evidence="1">Nucleus</location>
    </subcellularLocation>
</comment>
<gene>
    <name evidence="10" type="ORF">KSP40_PGU014172</name>
</gene>
<dbReference type="Pfam" id="PF00847">
    <property type="entry name" value="AP2"/>
    <property type="match status" value="1"/>
</dbReference>
<proteinExistence type="inferred from homology"/>
<evidence type="ECO:0000256" key="3">
    <source>
        <dbReference type="ARBA" id="ARBA00023016"/>
    </source>
</evidence>
<evidence type="ECO:0000256" key="7">
    <source>
        <dbReference type="ARBA" id="ARBA00023242"/>
    </source>
</evidence>
<dbReference type="InterPro" id="IPR001471">
    <property type="entry name" value="AP2/ERF_dom"/>
</dbReference>
<keyword evidence="2" id="KW-0805">Transcription regulation</keyword>
<keyword evidence="3" id="KW-0346">Stress response</keyword>
<keyword evidence="11" id="KW-1185">Reference proteome</keyword>
<feature type="domain" description="AP2/ERF" evidence="9">
    <location>
        <begin position="186"/>
        <end position="243"/>
    </location>
</feature>